<dbReference type="PROSITE" id="PS51420">
    <property type="entry name" value="RHO"/>
    <property type="match status" value="1"/>
</dbReference>
<name>A0A6B2LKP6_9EUKA</name>
<dbReference type="SMART" id="SM00174">
    <property type="entry name" value="RHO"/>
    <property type="match status" value="1"/>
</dbReference>
<keyword evidence="2" id="KW-0342">GTP-binding</keyword>
<dbReference type="GO" id="GO:0005525">
    <property type="term" value="F:GTP binding"/>
    <property type="evidence" value="ECO:0007669"/>
    <property type="project" value="UniProtKB-KW"/>
</dbReference>
<dbReference type="PROSITE" id="PS51421">
    <property type="entry name" value="RAS"/>
    <property type="match status" value="1"/>
</dbReference>
<reference evidence="3" key="1">
    <citation type="journal article" date="2020" name="J. Eukaryot. Microbiol.">
        <title>De novo Sequencing, Assembly and Annotation of the Transcriptome for the Free-Living Testate Amoeba Arcella intermedia.</title>
        <authorList>
            <person name="Ribeiro G.M."/>
            <person name="Porfirio-Sousa A.L."/>
            <person name="Maurer-Alcala X.X."/>
            <person name="Katz L.A."/>
            <person name="Lahr D.J.G."/>
        </authorList>
    </citation>
    <scope>NUCLEOTIDE SEQUENCE</scope>
</reference>
<keyword evidence="1" id="KW-0547">Nucleotide-binding</keyword>
<dbReference type="Gene3D" id="3.40.50.300">
    <property type="entry name" value="P-loop containing nucleotide triphosphate hydrolases"/>
    <property type="match status" value="1"/>
</dbReference>
<dbReference type="PRINTS" id="PR00449">
    <property type="entry name" value="RASTRNSFRMNG"/>
</dbReference>
<dbReference type="GO" id="GO:0007264">
    <property type="term" value="P:small GTPase-mediated signal transduction"/>
    <property type="evidence" value="ECO:0007669"/>
    <property type="project" value="InterPro"/>
</dbReference>
<proteinExistence type="predicted"/>
<sequence length="129" mass="14346">MRPLSYPGTDVFLLVFSVVSWESFRGIEVRWHPEVSRCCPGAAVLLVGMKADLRGDGEVLRAMGARKEVPVAVEEAQEMAWKVKAAGYRECSALTRVGLEEMFEKAVRVCLREPHGDMDRYSKGGCVLI</sequence>
<dbReference type="InterPro" id="IPR027417">
    <property type="entry name" value="P-loop_NTPase"/>
</dbReference>
<dbReference type="InterPro" id="IPR001806">
    <property type="entry name" value="Small_GTPase"/>
</dbReference>
<evidence type="ECO:0000313" key="3">
    <source>
        <dbReference type="EMBL" id="NDV37278.1"/>
    </source>
</evidence>
<evidence type="ECO:0000256" key="2">
    <source>
        <dbReference type="ARBA" id="ARBA00023134"/>
    </source>
</evidence>
<dbReference type="InterPro" id="IPR003578">
    <property type="entry name" value="Small_GTPase_Rho"/>
</dbReference>
<dbReference type="PANTHER" id="PTHR24072">
    <property type="entry name" value="RHO FAMILY GTPASE"/>
    <property type="match status" value="1"/>
</dbReference>
<dbReference type="Pfam" id="PF00071">
    <property type="entry name" value="Ras"/>
    <property type="match status" value="1"/>
</dbReference>
<protein>
    <submittedName>
        <fullName evidence="3">Uncharacterized protein</fullName>
    </submittedName>
</protein>
<evidence type="ECO:0000256" key="1">
    <source>
        <dbReference type="ARBA" id="ARBA00022741"/>
    </source>
</evidence>
<accession>A0A6B2LKP6</accession>
<dbReference type="AlphaFoldDB" id="A0A6B2LKP6"/>
<organism evidence="3">
    <name type="scientific">Arcella intermedia</name>
    <dbReference type="NCBI Taxonomy" id="1963864"/>
    <lineage>
        <taxon>Eukaryota</taxon>
        <taxon>Amoebozoa</taxon>
        <taxon>Tubulinea</taxon>
        <taxon>Elardia</taxon>
        <taxon>Arcellinida</taxon>
        <taxon>Sphaerothecina</taxon>
        <taxon>Arcellidae</taxon>
        <taxon>Arcella</taxon>
    </lineage>
</organism>
<dbReference type="EMBL" id="GIBP01008309">
    <property type="protein sequence ID" value="NDV37278.1"/>
    <property type="molecule type" value="Transcribed_RNA"/>
</dbReference>
<dbReference type="SUPFAM" id="SSF52540">
    <property type="entry name" value="P-loop containing nucleoside triphosphate hydrolases"/>
    <property type="match status" value="1"/>
</dbReference>
<dbReference type="GO" id="GO:0003924">
    <property type="term" value="F:GTPase activity"/>
    <property type="evidence" value="ECO:0007669"/>
    <property type="project" value="InterPro"/>
</dbReference>